<dbReference type="AlphaFoldDB" id="A0A061QRV8"/>
<feature type="non-terminal residue" evidence="1">
    <location>
        <position position="1"/>
    </location>
</feature>
<reference evidence="1" key="1">
    <citation type="submission" date="2014-05" db="EMBL/GenBank/DDBJ databases">
        <title>The transcriptome of the halophilic microalga Tetraselmis sp. GSL018 isolated from the Great Salt Lake, Utah.</title>
        <authorList>
            <person name="Jinkerson R.E."/>
            <person name="D'Adamo S."/>
            <person name="Posewitz M.C."/>
        </authorList>
    </citation>
    <scope>NUCLEOTIDE SEQUENCE</scope>
    <source>
        <strain evidence="1">GSL018</strain>
    </source>
</reference>
<dbReference type="EMBL" id="GBEZ01025965">
    <property type="protein sequence ID" value="JAC61184.1"/>
    <property type="molecule type" value="Transcribed_RNA"/>
</dbReference>
<organism evidence="1">
    <name type="scientific">Tetraselmis sp. GSL018</name>
    <dbReference type="NCBI Taxonomy" id="582737"/>
    <lineage>
        <taxon>Eukaryota</taxon>
        <taxon>Viridiplantae</taxon>
        <taxon>Chlorophyta</taxon>
        <taxon>core chlorophytes</taxon>
        <taxon>Chlorodendrophyceae</taxon>
        <taxon>Chlorodendrales</taxon>
        <taxon>Chlorodendraceae</taxon>
        <taxon>Tetraselmis</taxon>
    </lineage>
</organism>
<proteinExistence type="predicted"/>
<accession>A0A061QRV8</accession>
<protein>
    <submittedName>
        <fullName evidence="1">Uncharacterized protein</fullName>
    </submittedName>
</protein>
<gene>
    <name evidence="1" type="ORF">TSPGSL018_26926</name>
</gene>
<evidence type="ECO:0000313" key="1">
    <source>
        <dbReference type="EMBL" id="JAC61184.1"/>
    </source>
</evidence>
<sequence>RATYIFLLQTQEFAQRVPITDAMVDRLLAAFVASETPACLDSQATAEPAAGG</sequence>
<name>A0A061QRV8_9CHLO</name>